<dbReference type="AlphaFoldDB" id="E8PL41"/>
<reference evidence="3" key="1">
    <citation type="submission" date="2010-03" db="EMBL/GenBank/DDBJ databases">
        <title>The genome sequence of Thermus scotoductus SA-01.</title>
        <authorList>
            <person name="Gounder K."/>
            <person name="Liesegang H."/>
            <person name="Brzuszkiewicz E."/>
            <person name="Wollherr A."/>
            <person name="Daniel R."/>
            <person name="Gottschalk G."/>
            <person name="van Heerden E."/>
            <person name="Litthauer D."/>
        </authorList>
    </citation>
    <scope>NUCLEOTIDE SEQUENCE [LARGE SCALE GENOMIC DNA]</scope>
    <source>
        <strain evidence="3">ATCC 700910 / SA-01</strain>
    </source>
</reference>
<feature type="region of interest" description="Disordered" evidence="1">
    <location>
        <begin position="1"/>
        <end position="46"/>
    </location>
</feature>
<evidence type="ECO:0000313" key="2">
    <source>
        <dbReference type="EMBL" id="ADW22265.1"/>
    </source>
</evidence>
<feature type="compositionally biased region" description="Basic residues" evidence="1">
    <location>
        <begin position="1"/>
        <end position="12"/>
    </location>
</feature>
<dbReference type="STRING" id="743525.TSC_c16500"/>
<reference evidence="2 3" key="2">
    <citation type="journal article" date="2011" name="BMC Genomics">
        <title>Sequence of the hyperplastic genome of the naturally competent Thermus scotoductus SA-01.</title>
        <authorList>
            <person name="Gounder K."/>
            <person name="Brzuszkiewicz E."/>
            <person name="Liesegang H."/>
            <person name="Wollherr A."/>
            <person name="Daniel R."/>
            <person name="Gottschalk G."/>
            <person name="Reva O."/>
            <person name="Kumwenda B."/>
            <person name="Srivastava M."/>
            <person name="Bricio C."/>
            <person name="Berenguer J."/>
            <person name="van Heerden E."/>
            <person name="Litthauer D."/>
        </authorList>
    </citation>
    <scope>NUCLEOTIDE SEQUENCE [LARGE SCALE GENOMIC DNA]</scope>
    <source>
        <strain evidence="3">ATCC 700910 / SA-01</strain>
    </source>
</reference>
<protein>
    <submittedName>
        <fullName evidence="2">Uncharacterized protein</fullName>
    </submittedName>
</protein>
<gene>
    <name evidence="2" type="ordered locus">TSC_c16500</name>
</gene>
<accession>E8PL41</accession>
<organism evidence="2 3">
    <name type="scientific">Thermus scotoductus (strain ATCC 700910 / SA-01)</name>
    <dbReference type="NCBI Taxonomy" id="743525"/>
    <lineage>
        <taxon>Bacteria</taxon>
        <taxon>Thermotogati</taxon>
        <taxon>Deinococcota</taxon>
        <taxon>Deinococci</taxon>
        <taxon>Thermales</taxon>
        <taxon>Thermaceae</taxon>
        <taxon>Thermus</taxon>
    </lineage>
</organism>
<dbReference type="KEGG" id="tsc:TSC_c16500"/>
<dbReference type="Proteomes" id="UP000008087">
    <property type="component" value="Chromosome"/>
</dbReference>
<sequence length="46" mass="5236">MRPSHGKFRVVRRGVPNGTGLPPRYPQYERGQDQDPPPHHGNYLGI</sequence>
<dbReference type="HOGENOM" id="CLU_3190117_0_0_0"/>
<evidence type="ECO:0000313" key="3">
    <source>
        <dbReference type="Proteomes" id="UP000008087"/>
    </source>
</evidence>
<evidence type="ECO:0000256" key="1">
    <source>
        <dbReference type="SAM" id="MobiDB-lite"/>
    </source>
</evidence>
<proteinExistence type="predicted"/>
<name>E8PL41_THESS</name>
<dbReference type="EMBL" id="CP001962">
    <property type="protein sequence ID" value="ADW22265.1"/>
    <property type="molecule type" value="Genomic_DNA"/>
</dbReference>